<accession>A0ABR8QXA5</accession>
<dbReference type="SUPFAM" id="SSF51182">
    <property type="entry name" value="RmlC-like cupins"/>
    <property type="match status" value="1"/>
</dbReference>
<dbReference type="PANTHER" id="PTHR43346:SF1">
    <property type="entry name" value="QUERCETIN 2,3-DIOXYGENASE-RELATED"/>
    <property type="match status" value="1"/>
</dbReference>
<dbReference type="Proteomes" id="UP000638918">
    <property type="component" value="Unassembled WGS sequence"/>
</dbReference>
<evidence type="ECO:0000259" key="1">
    <source>
        <dbReference type="Pfam" id="PF07883"/>
    </source>
</evidence>
<comment type="caution">
    <text evidence="2">The sequence shown here is derived from an EMBL/GenBank/DDBJ whole genome shotgun (WGS) entry which is preliminary data.</text>
</comment>
<dbReference type="InterPro" id="IPR052538">
    <property type="entry name" value="Flavonoid_dioxygenase-like"/>
</dbReference>
<dbReference type="InterPro" id="IPR013096">
    <property type="entry name" value="Cupin_2"/>
</dbReference>
<proteinExistence type="predicted"/>
<feature type="domain" description="Cupin type-2" evidence="1">
    <location>
        <begin position="32"/>
        <end position="100"/>
    </location>
</feature>
<dbReference type="InterPro" id="IPR011051">
    <property type="entry name" value="RmlC_Cupin_sf"/>
</dbReference>
<keyword evidence="3" id="KW-1185">Reference proteome</keyword>
<dbReference type="CDD" id="cd02223">
    <property type="entry name" value="cupin_Bh2720-like"/>
    <property type="match status" value="1"/>
</dbReference>
<gene>
    <name evidence="2" type="ORF">H9656_02005</name>
</gene>
<evidence type="ECO:0000313" key="3">
    <source>
        <dbReference type="Proteomes" id="UP000638918"/>
    </source>
</evidence>
<dbReference type="RefSeq" id="WP_191742605.1">
    <property type="nucleotide sequence ID" value="NZ_JACSQU010000001.1"/>
</dbReference>
<reference evidence="2 3" key="1">
    <citation type="submission" date="2020-08" db="EMBL/GenBank/DDBJ databases">
        <title>A Genomic Blueprint of the Chicken Gut Microbiome.</title>
        <authorList>
            <person name="Gilroy R."/>
            <person name="Ravi A."/>
            <person name="Getino M."/>
            <person name="Pursley I."/>
            <person name="Horton D.L."/>
            <person name="Alikhan N.-F."/>
            <person name="Baker D."/>
            <person name="Gharbi K."/>
            <person name="Hall N."/>
            <person name="Watson M."/>
            <person name="Adriaenssens E.M."/>
            <person name="Foster-Nyarko E."/>
            <person name="Jarju S."/>
            <person name="Secka A."/>
            <person name="Antonio M."/>
            <person name="Oren A."/>
            <person name="Chaudhuri R."/>
            <person name="La Ragione R.M."/>
            <person name="Hildebrand F."/>
            <person name="Pallen M.J."/>
        </authorList>
    </citation>
    <scope>NUCLEOTIDE SEQUENCE [LARGE SCALE GENOMIC DNA]</scope>
    <source>
        <strain evidence="2 3">Sa3CVA3</strain>
    </source>
</reference>
<sequence length="129" mass="14465">MQGYLDDIERATLDNNDYRRVLYTGCHLQLVLMTLQPGEEIGEEVHEGHDQFFRIEQGEGQIVIDGQSRPAQAESGIIVPAGARHNLINTGSEPLKLYTLYGPPEHRLDVVHPTKADEAEEHFDGKTSE</sequence>
<protein>
    <submittedName>
        <fullName evidence="2">Cupin domain-containing protein</fullName>
    </submittedName>
</protein>
<evidence type="ECO:0000313" key="2">
    <source>
        <dbReference type="EMBL" id="MBD7940153.1"/>
    </source>
</evidence>
<dbReference type="InterPro" id="IPR014710">
    <property type="entry name" value="RmlC-like_jellyroll"/>
</dbReference>
<dbReference type="Gene3D" id="2.60.120.10">
    <property type="entry name" value="Jelly Rolls"/>
    <property type="match status" value="1"/>
</dbReference>
<organism evidence="2 3">
    <name type="scientific">Brevundimonas guildfordensis</name>
    <dbReference type="NCBI Taxonomy" id="2762241"/>
    <lineage>
        <taxon>Bacteria</taxon>
        <taxon>Pseudomonadati</taxon>
        <taxon>Pseudomonadota</taxon>
        <taxon>Alphaproteobacteria</taxon>
        <taxon>Caulobacterales</taxon>
        <taxon>Caulobacteraceae</taxon>
        <taxon>Brevundimonas</taxon>
    </lineage>
</organism>
<dbReference type="Pfam" id="PF07883">
    <property type="entry name" value="Cupin_2"/>
    <property type="match status" value="1"/>
</dbReference>
<dbReference type="PANTHER" id="PTHR43346">
    <property type="entry name" value="LIGAND BINDING DOMAIN PROTEIN, PUTATIVE (AFU_ORTHOLOGUE AFUA_6G14370)-RELATED"/>
    <property type="match status" value="1"/>
</dbReference>
<dbReference type="EMBL" id="JACSQU010000001">
    <property type="protein sequence ID" value="MBD7940153.1"/>
    <property type="molecule type" value="Genomic_DNA"/>
</dbReference>
<name>A0ABR8QXA5_9CAUL</name>